<organism evidence="1 2">
    <name type="scientific">Leucobacter luti</name>
    <dbReference type="NCBI Taxonomy" id="340320"/>
    <lineage>
        <taxon>Bacteria</taxon>
        <taxon>Bacillati</taxon>
        <taxon>Actinomycetota</taxon>
        <taxon>Actinomycetes</taxon>
        <taxon>Micrococcales</taxon>
        <taxon>Microbacteriaceae</taxon>
        <taxon>Leucobacter</taxon>
    </lineage>
</organism>
<dbReference type="AlphaFoldDB" id="A0A4R6RZ29"/>
<name>A0A4R6RZ29_9MICO</name>
<reference evidence="1 2" key="1">
    <citation type="submission" date="2019-03" db="EMBL/GenBank/DDBJ databases">
        <title>Genomic analyses of the natural microbiome of Caenorhabditis elegans.</title>
        <authorList>
            <person name="Samuel B."/>
        </authorList>
    </citation>
    <scope>NUCLEOTIDE SEQUENCE [LARGE SCALE GENOMIC DNA]</scope>
    <source>
        <strain evidence="1 2">JUb18</strain>
    </source>
</reference>
<comment type="caution">
    <text evidence="1">The sequence shown here is derived from an EMBL/GenBank/DDBJ whole genome shotgun (WGS) entry which is preliminary data.</text>
</comment>
<keyword evidence="2" id="KW-1185">Reference proteome</keyword>
<dbReference type="EMBL" id="SNYA01000004">
    <property type="protein sequence ID" value="TDP92439.1"/>
    <property type="molecule type" value="Genomic_DNA"/>
</dbReference>
<dbReference type="RefSeq" id="WP_132203313.1">
    <property type="nucleotide sequence ID" value="NZ_CP080492.1"/>
</dbReference>
<protein>
    <submittedName>
        <fullName evidence="1">Antitoxin protein of toxin-antitoxin system</fullName>
    </submittedName>
</protein>
<accession>A0A4R6RZ29</accession>
<gene>
    <name evidence="1" type="ORF">EDF62_1646</name>
</gene>
<evidence type="ECO:0000313" key="2">
    <source>
        <dbReference type="Proteomes" id="UP000295601"/>
    </source>
</evidence>
<dbReference type="InterPro" id="IPR028037">
    <property type="entry name" value="Antitoxin_Rv0909/MT0933"/>
</dbReference>
<dbReference type="Pfam" id="PF14013">
    <property type="entry name" value="MT0933_antitox"/>
    <property type="match status" value="1"/>
</dbReference>
<evidence type="ECO:0000313" key="1">
    <source>
        <dbReference type="EMBL" id="TDP92439.1"/>
    </source>
</evidence>
<dbReference type="OrthoDB" id="3267972at2"/>
<proteinExistence type="predicted"/>
<sequence>MSIEDLSKKATEVAGKVGEFAKENADKVGEALKSDQAESISDKILDGAADLANKVTGGSHADKIAEVRDNLDGKIGNQ</sequence>
<dbReference type="Proteomes" id="UP000295601">
    <property type="component" value="Unassembled WGS sequence"/>
</dbReference>